<dbReference type="Proteomes" id="UP000272474">
    <property type="component" value="Unassembled WGS sequence"/>
</dbReference>
<dbReference type="AlphaFoldDB" id="A0A3A9YNN5"/>
<name>A0A3A9YNN5_9ACTN</name>
<dbReference type="EMBL" id="RBAL01000022">
    <property type="protein sequence ID" value="RKN37778.1"/>
    <property type="molecule type" value="Genomic_DNA"/>
</dbReference>
<protein>
    <submittedName>
        <fullName evidence="2">DUF397 domain-containing protein</fullName>
    </submittedName>
</protein>
<feature type="domain" description="DUF397" evidence="1">
    <location>
        <begin position="10"/>
        <end position="61"/>
    </location>
</feature>
<sequence length="70" mass="7121">MTIARGSTGTWTKSTYSAGSGACVEVMSPARHRLAVRDSKVPAGPRLAFSAGSWSVFLAALPPGGGQGSR</sequence>
<organism evidence="2 3">
    <name type="scientific">Streptomyces hoynatensis</name>
    <dbReference type="NCBI Taxonomy" id="1141874"/>
    <lineage>
        <taxon>Bacteria</taxon>
        <taxon>Bacillati</taxon>
        <taxon>Actinomycetota</taxon>
        <taxon>Actinomycetes</taxon>
        <taxon>Kitasatosporales</taxon>
        <taxon>Streptomycetaceae</taxon>
        <taxon>Streptomyces</taxon>
    </lineage>
</organism>
<evidence type="ECO:0000313" key="2">
    <source>
        <dbReference type="EMBL" id="RKN37778.1"/>
    </source>
</evidence>
<evidence type="ECO:0000313" key="3">
    <source>
        <dbReference type="Proteomes" id="UP000272474"/>
    </source>
</evidence>
<dbReference type="RefSeq" id="WP_120684298.1">
    <property type="nucleotide sequence ID" value="NZ_RBAL01000022.1"/>
</dbReference>
<proteinExistence type="predicted"/>
<reference evidence="2 3" key="1">
    <citation type="journal article" date="2014" name="Int. J. Syst. Evol. Microbiol.">
        <title>Streptomyces hoynatensis sp. nov., isolated from deep marine sediment.</title>
        <authorList>
            <person name="Veyisoglu A."/>
            <person name="Sahin N."/>
        </authorList>
    </citation>
    <scope>NUCLEOTIDE SEQUENCE [LARGE SCALE GENOMIC DNA]</scope>
    <source>
        <strain evidence="2 3">KCTC 29097</strain>
    </source>
</reference>
<evidence type="ECO:0000259" key="1">
    <source>
        <dbReference type="Pfam" id="PF04149"/>
    </source>
</evidence>
<gene>
    <name evidence="2" type="ORF">D7294_26880</name>
</gene>
<dbReference type="Pfam" id="PF04149">
    <property type="entry name" value="DUF397"/>
    <property type="match status" value="1"/>
</dbReference>
<dbReference type="OrthoDB" id="3482540at2"/>
<comment type="caution">
    <text evidence="2">The sequence shown here is derived from an EMBL/GenBank/DDBJ whole genome shotgun (WGS) entry which is preliminary data.</text>
</comment>
<dbReference type="InterPro" id="IPR007278">
    <property type="entry name" value="DUF397"/>
</dbReference>
<accession>A0A3A9YNN5</accession>
<keyword evidence="3" id="KW-1185">Reference proteome</keyword>